<dbReference type="Proteomes" id="UP000255389">
    <property type="component" value="Unassembled WGS sequence"/>
</dbReference>
<dbReference type="EMBL" id="UGQY01000001">
    <property type="protein sequence ID" value="STZ74095.1"/>
    <property type="molecule type" value="Genomic_DNA"/>
</dbReference>
<organism evidence="2 3">
    <name type="scientific">Mycolicibacterium fortuitum</name>
    <name type="common">Mycobacterium fortuitum</name>
    <dbReference type="NCBI Taxonomy" id="1766"/>
    <lineage>
        <taxon>Bacteria</taxon>
        <taxon>Bacillati</taxon>
        <taxon>Actinomycetota</taxon>
        <taxon>Actinomycetes</taxon>
        <taxon>Mycobacteriales</taxon>
        <taxon>Mycobacteriaceae</taxon>
        <taxon>Mycolicibacterium</taxon>
    </lineage>
</organism>
<evidence type="ECO:0000313" key="3">
    <source>
        <dbReference type="Proteomes" id="UP000255389"/>
    </source>
</evidence>
<name>A0A378UA11_MYCFO</name>
<accession>A0A378UA11</accession>
<keyword evidence="1" id="KW-0812">Transmembrane</keyword>
<protein>
    <submittedName>
        <fullName evidence="2">Uncharacterized protein</fullName>
    </submittedName>
</protein>
<feature type="transmembrane region" description="Helical" evidence="1">
    <location>
        <begin position="20"/>
        <end position="49"/>
    </location>
</feature>
<gene>
    <name evidence="2" type="ORF">NCTC1542_01643</name>
</gene>
<reference evidence="2 3" key="1">
    <citation type="submission" date="2018-06" db="EMBL/GenBank/DDBJ databases">
        <authorList>
            <consortium name="Pathogen Informatics"/>
            <person name="Doyle S."/>
        </authorList>
    </citation>
    <scope>NUCLEOTIDE SEQUENCE [LARGE SCALE GENOMIC DNA]</scope>
    <source>
        <strain evidence="2 3">NCTC1542</strain>
    </source>
</reference>
<keyword evidence="1" id="KW-1133">Transmembrane helix</keyword>
<keyword evidence="1" id="KW-0472">Membrane</keyword>
<evidence type="ECO:0000256" key="1">
    <source>
        <dbReference type="SAM" id="Phobius"/>
    </source>
</evidence>
<sequence length="50" mass="5199">MDGRYPSHAQAMWGSGTSVALAVVGYGVLIRAALVGYLPAALFVCVIAFQ</sequence>
<evidence type="ECO:0000313" key="2">
    <source>
        <dbReference type="EMBL" id="STZ74095.1"/>
    </source>
</evidence>
<dbReference type="AlphaFoldDB" id="A0A378UA11"/>
<proteinExistence type="predicted"/>